<dbReference type="InterPro" id="IPR041229">
    <property type="entry name" value="HEPN_Apea"/>
</dbReference>
<proteinExistence type="predicted"/>
<feature type="domain" description="ApeA N-terminal" evidence="2">
    <location>
        <begin position="7"/>
        <end position="283"/>
    </location>
</feature>
<dbReference type="EMBL" id="CM001436">
    <property type="protein sequence ID" value="EHQ35977.1"/>
    <property type="molecule type" value="Genomic_DNA"/>
</dbReference>
<dbReference type="InterPro" id="IPR041223">
    <property type="entry name" value="ApeA_NTD"/>
</dbReference>
<dbReference type="Pfam" id="PF18862">
    <property type="entry name" value="ApeA_NTD1"/>
    <property type="match status" value="1"/>
</dbReference>
<gene>
    <name evidence="3" type="ORF">Metlim_1876</name>
</gene>
<dbReference type="Pfam" id="PF18739">
    <property type="entry name" value="HEPN_Apea"/>
    <property type="match status" value="1"/>
</dbReference>
<dbReference type="InParanoid" id="H1YXX8"/>
<keyword evidence="4" id="KW-1185">Reference proteome</keyword>
<evidence type="ECO:0000313" key="3">
    <source>
        <dbReference type="EMBL" id="EHQ35977.1"/>
    </source>
</evidence>
<accession>H1YXX8</accession>
<dbReference type="Proteomes" id="UP000005741">
    <property type="component" value="Chromosome"/>
</dbReference>
<dbReference type="RefSeq" id="WP_004078034.1">
    <property type="nucleotide sequence ID" value="NZ_CM001436.1"/>
</dbReference>
<evidence type="ECO:0000313" key="4">
    <source>
        <dbReference type="Proteomes" id="UP000005741"/>
    </source>
</evidence>
<organism evidence="3 4">
    <name type="scientific">Methanoplanus limicola DSM 2279</name>
    <dbReference type="NCBI Taxonomy" id="937775"/>
    <lineage>
        <taxon>Archaea</taxon>
        <taxon>Methanobacteriati</taxon>
        <taxon>Methanobacteriota</taxon>
        <taxon>Stenosarchaea group</taxon>
        <taxon>Methanomicrobia</taxon>
        <taxon>Methanomicrobiales</taxon>
        <taxon>Methanomicrobiaceae</taxon>
        <taxon>Methanoplanus</taxon>
    </lineage>
</organism>
<evidence type="ECO:0000259" key="1">
    <source>
        <dbReference type="Pfam" id="PF18739"/>
    </source>
</evidence>
<dbReference type="OrthoDB" id="340705at2157"/>
<sequence>MDNIIRIRGKWNIKNSGCYDTDRDFPGLLTIKPYYHALLECSLSRQGSDENDAVLWNVFPEESDHCVINRIPLISGRGVSGTEITLLNNRMVHRDRMNPVLGPETDDNEILFLPEIVIDGYNFSSYDEVRFCRVLTLPDDFVNWIGFEHISGEINKKGGLIIYSSGNCTLKICTDENDPDLILLAEYPEEKRLRDIISDLQVIQNILTFFWGKPSFFISITGEHEKNPLLSDYYGEKILNKCSIYLNNNRLCNRKLAEYMHYGSYLISFDEISDDFGEYLGRWRVFERDYSPMVRLYFSVVFNPEMYPENVFLSFTECIEIYHRRNDNFKDYLISPDEYRERTDIVKRLLGENKVFTKKVRESIVNTLKFGNKPNLENRLNDICDFFGDFLEPYIADYGEFSSSVSGNRNYIAHREAKEGFSYAGGTELCIFTAKLEMVIYTIFLYECGFEKDFIKNILSRFMDRKTGECF</sequence>
<dbReference type="AlphaFoldDB" id="H1YXX8"/>
<name>H1YXX8_9EURY</name>
<reference evidence="3 4" key="1">
    <citation type="submission" date="2011-10" db="EMBL/GenBank/DDBJ databases">
        <title>The Improved High-Quality Draft genome of Methanoplanus limicola DSM 2279.</title>
        <authorList>
            <consortium name="US DOE Joint Genome Institute (JGI-PGF)"/>
            <person name="Lucas S."/>
            <person name="Copeland A."/>
            <person name="Lapidus A."/>
            <person name="Glavina del Rio T."/>
            <person name="Dalin E."/>
            <person name="Tice H."/>
            <person name="Bruce D."/>
            <person name="Goodwin L."/>
            <person name="Pitluck S."/>
            <person name="Peters L."/>
            <person name="Mikhailova N."/>
            <person name="Lu M."/>
            <person name="Kyrpides N."/>
            <person name="Mavromatis K."/>
            <person name="Ivanova N."/>
            <person name="Markowitz V."/>
            <person name="Cheng J.-F."/>
            <person name="Hugenholtz P."/>
            <person name="Woyke T."/>
            <person name="Wu D."/>
            <person name="Wirth R."/>
            <person name="Brambilla E.-M."/>
            <person name="Klenk H.-P."/>
            <person name="Eisen J.A."/>
        </authorList>
    </citation>
    <scope>NUCLEOTIDE SEQUENCE [LARGE SCALE GENOMIC DNA]</scope>
    <source>
        <strain evidence="3 4">DSM 2279</strain>
    </source>
</reference>
<dbReference type="HOGENOM" id="CLU_579542_0_0_2"/>
<feature type="domain" description="Apea-like HEPN" evidence="1">
    <location>
        <begin position="313"/>
        <end position="453"/>
    </location>
</feature>
<evidence type="ECO:0000259" key="2">
    <source>
        <dbReference type="Pfam" id="PF18862"/>
    </source>
</evidence>
<protein>
    <submittedName>
        <fullName evidence="3">Uncharacterized protein</fullName>
    </submittedName>
</protein>